<feature type="region of interest" description="Disordered" evidence="2">
    <location>
        <begin position="753"/>
        <end position="782"/>
    </location>
</feature>
<evidence type="ECO:0000256" key="1">
    <source>
        <dbReference type="SAM" id="Coils"/>
    </source>
</evidence>
<dbReference type="PANTHER" id="PTHR23159:SF31">
    <property type="entry name" value="CENTROSOME-ASSOCIATED PROTEIN CEP250 ISOFORM X1"/>
    <property type="match status" value="1"/>
</dbReference>
<evidence type="ECO:0000313" key="4">
    <source>
        <dbReference type="Proteomes" id="UP000078560"/>
    </source>
</evidence>
<feature type="compositionally biased region" description="Basic and acidic residues" evidence="2">
    <location>
        <begin position="771"/>
        <end position="782"/>
    </location>
</feature>
<gene>
    <name evidence="3" type="ORF">POVCU2_0022390</name>
</gene>
<feature type="region of interest" description="Disordered" evidence="2">
    <location>
        <begin position="799"/>
        <end position="879"/>
    </location>
</feature>
<keyword evidence="1" id="KW-0175">Coiled coil</keyword>
<feature type="compositionally biased region" description="Basic and acidic residues" evidence="2">
    <location>
        <begin position="832"/>
        <end position="851"/>
    </location>
</feature>
<protein>
    <submittedName>
        <fullName evidence="3">Autophagy-related protein 23, putative (ATG23)</fullName>
    </submittedName>
</protein>
<organism evidence="3 4">
    <name type="scientific">Plasmodium ovale curtisi</name>
    <dbReference type="NCBI Taxonomy" id="864141"/>
    <lineage>
        <taxon>Eukaryota</taxon>
        <taxon>Sar</taxon>
        <taxon>Alveolata</taxon>
        <taxon>Apicomplexa</taxon>
        <taxon>Aconoidasida</taxon>
        <taxon>Haemosporida</taxon>
        <taxon>Plasmodiidae</taxon>
        <taxon>Plasmodium</taxon>
        <taxon>Plasmodium (Plasmodium)</taxon>
    </lineage>
</organism>
<dbReference type="Proteomes" id="UP000078560">
    <property type="component" value="Unassembled WGS sequence"/>
</dbReference>
<feature type="compositionally biased region" description="Acidic residues" evidence="2">
    <location>
        <begin position="852"/>
        <end position="862"/>
    </location>
</feature>
<dbReference type="PANTHER" id="PTHR23159">
    <property type="entry name" value="CENTROSOMAL PROTEIN 2"/>
    <property type="match status" value="1"/>
</dbReference>
<feature type="coiled-coil region" evidence="1">
    <location>
        <begin position="28"/>
        <end position="59"/>
    </location>
</feature>
<sequence length="989" mass="115643">MSKKRKKLNVDGKMIKGVHDLQIKSSPSSELLLEIKKMENELQKRNEEYEELNNSCREIYGRYIRTKTDLDEASNDSCGGSISGDSGSCCITPHMLWRFHLHVSENYQEHIFELETVIKEKENEYMDLRINFEQLLEEKYKLEGEIANYEKAIYEINENYASQKEAHKEELKEIQEEISTLYEQIDSYKKQLDITKEEHVQLQRLNEVTRNQPDHEKDKDNIIDSLRKEFRELQDEKKVLGLEVDVIKTQQNKIKAEIEKLDREREKLKKGEEKIFKEKLDIEKCKEEIEKEKRELLRKKEEVQKEKELIEGSKYEVEKHKKQIQRNKEEVEKEKERQENNIKNIIIKYSNLQKERDNLAAENSDICIREVEDKVNTLENENKMFKNKILCLDRQLQEVESELASQKKGSIQLKEDVDTKKSEVLKRDSIIQILYDKLKEKESELVLFQNENLSLKKNKKELSKILENRKSEMDNIEKASQIDNEKKNTRKGRLALRRTSGIWFGYVDICKNVLKTRDAYLYSGNKNHRFISAYDTDLFLDVQQDGAKKCLLSYRNETRGIFLIGEEEVKSLTYIGPFSKYHGYNVSFCHKTNSLQIVKERKGSYIFEEMYETKNGTKLVLIREMESGKYFSGLRNNTHCEKKTKQKGVDKLNYNNVVNKLINYITNEIEENGNMVIRKSEQKVKIECDNEEKKKHAEGGKEMCEKETSLVKKRENNVDFEQNYQQVCKNVMEKIHKTTQLQTRILTKKENRELCKNEKTKNTKLSTSKGNIKDQKKQDMDEESLHKYNIAKEMLLLPDSNCNSTTDHDNDHDSNGNYGKSKYDAVVGGVDGKGEEAGNKEEAGDWYRDDNQDGDENGDENGDEHGGGEDEHLNTYQNGALTKPMTTNYIRAARISLYNCCNDGSSDCNNTNIILTEKREEANLFEIFTYEQIVERDAIKFASEWVLHFILNSKKGNSQDVSPSTICSNHNSNLFSSLDGDWCILPTYM</sequence>
<dbReference type="AlphaFoldDB" id="A0A1A8VWH3"/>
<feature type="coiled-coil region" evidence="1">
    <location>
        <begin position="431"/>
        <end position="479"/>
    </location>
</feature>
<accession>A0A1A8VWH3</accession>
<feature type="compositionally biased region" description="Basic and acidic residues" evidence="2">
    <location>
        <begin position="863"/>
        <end position="873"/>
    </location>
</feature>
<name>A0A1A8VWH3_PLAOA</name>
<dbReference type="EMBL" id="FLQU01000306">
    <property type="protein sequence ID" value="SBS83700.1"/>
    <property type="molecule type" value="Genomic_DNA"/>
</dbReference>
<reference evidence="4" key="1">
    <citation type="submission" date="2016-05" db="EMBL/GenBank/DDBJ databases">
        <authorList>
            <person name="Naeem Raeece"/>
        </authorList>
    </citation>
    <scope>NUCLEOTIDE SEQUENCE [LARGE SCALE GENOMIC DNA]</scope>
</reference>
<evidence type="ECO:0000256" key="2">
    <source>
        <dbReference type="SAM" id="MobiDB-lite"/>
    </source>
</evidence>
<evidence type="ECO:0000313" key="3">
    <source>
        <dbReference type="EMBL" id="SBS83700.1"/>
    </source>
</evidence>
<feature type="coiled-coil region" evidence="1">
    <location>
        <begin position="104"/>
        <end position="402"/>
    </location>
</feature>
<proteinExistence type="predicted"/>